<dbReference type="AlphaFoldDB" id="A0A7Y7BB92"/>
<keyword evidence="2" id="KW-1133">Transmembrane helix</keyword>
<sequence length="337" mass="35068">MFPCGRCRAVAVGPDGRCAACGAVGLPPAPAPAYPYPYPAAPMAAPAGGIDLRRGVRIALTVLLVLNMLLLLLLVVAAGNERAALDAMLSNGLTDATARKADDADNAASVLSLLHILAFLAAGVLWVVWFRRARLNAEVFAPGTHRFGSGWAVGSWFTPVVNLWFPKQMANDIYRASSPAGPQAAPKGLLNSWWVLWITANVISSIGSTMEAVAAARMKTATRGGHYSLDDWRSDAGSLKSALAVQGLSMLLLAVAALLALLVVRQLSRMQEQRAALGPQFAPQFAQQFAPPVAMGAPAWPGMPAAPAPYGAPAHPPVPPVPPGPPQNPFGNGPAGC</sequence>
<feature type="transmembrane region" description="Helical" evidence="2">
    <location>
        <begin position="193"/>
        <end position="216"/>
    </location>
</feature>
<dbReference type="Pfam" id="PF14219">
    <property type="entry name" value="DUF4328"/>
    <property type="match status" value="1"/>
</dbReference>
<evidence type="ECO:0000313" key="5">
    <source>
        <dbReference type="Proteomes" id="UP000587462"/>
    </source>
</evidence>
<feature type="transmembrane region" description="Helical" evidence="2">
    <location>
        <begin position="58"/>
        <end position="79"/>
    </location>
</feature>
<feature type="compositionally biased region" description="Pro residues" evidence="1">
    <location>
        <begin position="314"/>
        <end position="328"/>
    </location>
</feature>
<proteinExistence type="predicted"/>
<feature type="transmembrane region" description="Helical" evidence="2">
    <location>
        <begin position="243"/>
        <end position="264"/>
    </location>
</feature>
<evidence type="ECO:0000256" key="1">
    <source>
        <dbReference type="SAM" id="MobiDB-lite"/>
    </source>
</evidence>
<accession>A0A7Y7BB92</accession>
<name>A0A7Y7BB92_STRMO</name>
<keyword evidence="2" id="KW-0472">Membrane</keyword>
<reference evidence="4 5" key="1">
    <citation type="submission" date="2020-04" db="EMBL/GenBank/DDBJ databases">
        <title>Draft Genome Sequence of Streptomyces morookaense DSM 40503, an 8-azaguanine-producing strain.</title>
        <authorList>
            <person name="Qi J."/>
            <person name="Gao J.-M."/>
        </authorList>
    </citation>
    <scope>NUCLEOTIDE SEQUENCE [LARGE SCALE GENOMIC DNA]</scope>
    <source>
        <strain evidence="4 5">DSM 40503</strain>
    </source>
</reference>
<dbReference type="EMBL" id="JABBXF010000112">
    <property type="protein sequence ID" value="NVK82224.1"/>
    <property type="molecule type" value="Genomic_DNA"/>
</dbReference>
<feature type="region of interest" description="Disordered" evidence="1">
    <location>
        <begin position="308"/>
        <end position="337"/>
    </location>
</feature>
<dbReference type="InterPro" id="IPR025565">
    <property type="entry name" value="DUF4328"/>
</dbReference>
<evidence type="ECO:0000313" key="4">
    <source>
        <dbReference type="EMBL" id="NVK82224.1"/>
    </source>
</evidence>
<protein>
    <submittedName>
        <fullName evidence="4">DUF4328 domain-containing protein</fullName>
    </submittedName>
</protein>
<feature type="domain" description="DUF4328" evidence="3">
    <location>
        <begin position="97"/>
        <end position="268"/>
    </location>
</feature>
<organism evidence="4 5">
    <name type="scientific">Streptomyces morookaense</name>
    <name type="common">Streptoverticillium morookaense</name>
    <dbReference type="NCBI Taxonomy" id="1970"/>
    <lineage>
        <taxon>Bacteria</taxon>
        <taxon>Bacillati</taxon>
        <taxon>Actinomycetota</taxon>
        <taxon>Actinomycetes</taxon>
        <taxon>Kitasatosporales</taxon>
        <taxon>Streptomycetaceae</taxon>
        <taxon>Streptomyces</taxon>
    </lineage>
</organism>
<keyword evidence="5" id="KW-1185">Reference proteome</keyword>
<evidence type="ECO:0000259" key="3">
    <source>
        <dbReference type="Pfam" id="PF14219"/>
    </source>
</evidence>
<feature type="transmembrane region" description="Helical" evidence="2">
    <location>
        <begin position="107"/>
        <end position="130"/>
    </location>
</feature>
<gene>
    <name evidence="4" type="ORF">HG542_31940</name>
</gene>
<comment type="caution">
    <text evidence="4">The sequence shown here is derived from an EMBL/GenBank/DDBJ whole genome shotgun (WGS) entry which is preliminary data.</text>
</comment>
<dbReference type="Proteomes" id="UP000587462">
    <property type="component" value="Unassembled WGS sequence"/>
</dbReference>
<keyword evidence="2" id="KW-0812">Transmembrane</keyword>
<evidence type="ECO:0000256" key="2">
    <source>
        <dbReference type="SAM" id="Phobius"/>
    </source>
</evidence>